<sequence>MCPENRAYIIPSPAITHIPVGIKLIGLKSSNQNGALQINTPSSYLAISELIARLLDGKIFNQSPLNLQELTNKLPQTAVVSENEGIILIDYLGMPYILLKGDSKWIPYPQSSPTPAKNIPVK</sequence>
<gene>
    <name evidence="1" type="ORF">TUM19329_30150</name>
</gene>
<evidence type="ECO:0000313" key="1">
    <source>
        <dbReference type="EMBL" id="BCA96654.1"/>
    </source>
</evidence>
<proteinExistence type="predicted"/>
<dbReference type="KEGG" id="lant:TUM19329_30150"/>
<organism evidence="1 2">
    <name type="scientific">Legionella antarctica</name>
    <dbReference type="NCBI Taxonomy" id="2708020"/>
    <lineage>
        <taxon>Bacteria</taxon>
        <taxon>Pseudomonadati</taxon>
        <taxon>Pseudomonadota</taxon>
        <taxon>Gammaproteobacteria</taxon>
        <taxon>Legionellales</taxon>
        <taxon>Legionellaceae</taxon>
        <taxon>Legionella</taxon>
    </lineage>
</organism>
<dbReference type="Pfam" id="PF11658">
    <property type="entry name" value="CBP_BcsG"/>
    <property type="match status" value="1"/>
</dbReference>
<name>A0A6F8T7J2_9GAMM</name>
<dbReference type="InterPro" id="IPR017744">
    <property type="entry name" value="BcsG"/>
</dbReference>
<dbReference type="Proteomes" id="UP000502894">
    <property type="component" value="Chromosome"/>
</dbReference>
<dbReference type="EMBL" id="AP022839">
    <property type="protein sequence ID" value="BCA96654.1"/>
    <property type="molecule type" value="Genomic_DNA"/>
</dbReference>
<accession>A0A6F8T7J2</accession>
<keyword evidence="2" id="KW-1185">Reference proteome</keyword>
<dbReference type="AlphaFoldDB" id="A0A6F8T7J2"/>
<reference evidence="1" key="1">
    <citation type="journal article" date="2020" name="Microbiol. Resour. Announc.">
        <title>Complete Genome Sequence of Novel Psychrotolerant Legionella Strain TUM19329, Isolated from Antarctic Lake Sediment.</title>
        <authorList>
            <person name="Shimada S."/>
            <person name="Nakai R."/>
            <person name="Aoki K."/>
            <person name="Shimoeda N."/>
            <person name="Ohno G."/>
            <person name="Miyazaki Y."/>
            <person name="Kudoh S."/>
            <person name="Imura S."/>
            <person name="Watanabe K."/>
            <person name="Ishii Y."/>
            <person name="Tateda K."/>
        </authorList>
    </citation>
    <scope>NUCLEOTIDE SEQUENCE [LARGE SCALE GENOMIC DNA]</scope>
    <source>
        <strain evidence="1">TUM19329</strain>
    </source>
</reference>
<protein>
    <submittedName>
        <fullName evidence="1">Uncharacterized protein</fullName>
    </submittedName>
</protein>
<evidence type="ECO:0000313" key="2">
    <source>
        <dbReference type="Proteomes" id="UP000502894"/>
    </source>
</evidence>